<dbReference type="InterPro" id="IPR047650">
    <property type="entry name" value="Transpos_IS110"/>
</dbReference>
<dbReference type="GO" id="GO:0004803">
    <property type="term" value="F:transposase activity"/>
    <property type="evidence" value="ECO:0007669"/>
    <property type="project" value="InterPro"/>
</dbReference>
<evidence type="ECO:0000259" key="2">
    <source>
        <dbReference type="Pfam" id="PF01548"/>
    </source>
</evidence>
<dbReference type="NCBIfam" id="NF033542">
    <property type="entry name" value="transpos_IS110"/>
    <property type="match status" value="1"/>
</dbReference>
<organism evidence="4 5">
    <name type="scientific">Pseudosulfitobacter pseudonitzschiae</name>
    <dbReference type="NCBI Taxonomy" id="1402135"/>
    <lineage>
        <taxon>Bacteria</taxon>
        <taxon>Pseudomonadati</taxon>
        <taxon>Pseudomonadota</taxon>
        <taxon>Alphaproteobacteria</taxon>
        <taxon>Rhodobacterales</taxon>
        <taxon>Roseobacteraceae</taxon>
        <taxon>Pseudosulfitobacter</taxon>
    </lineage>
</organism>
<dbReference type="AlphaFoldDB" id="A0A221K788"/>
<dbReference type="PANTHER" id="PTHR33055">
    <property type="entry name" value="TRANSPOSASE FOR INSERTION SEQUENCE ELEMENT IS1111A"/>
    <property type="match status" value="1"/>
</dbReference>
<geneLocation type="plasmid" evidence="4 5">
    <name>pSMR1-1</name>
</geneLocation>
<dbReference type="Pfam" id="PF01548">
    <property type="entry name" value="DEDD_Tnp_IS110"/>
    <property type="match status" value="1"/>
</dbReference>
<keyword evidence="1" id="KW-0175">Coiled coil</keyword>
<dbReference type="GO" id="GO:0006313">
    <property type="term" value="P:DNA transposition"/>
    <property type="evidence" value="ECO:0007669"/>
    <property type="project" value="InterPro"/>
</dbReference>
<name>A0A221K788_9RHOB</name>
<dbReference type="GO" id="GO:0003677">
    <property type="term" value="F:DNA binding"/>
    <property type="evidence" value="ECO:0007669"/>
    <property type="project" value="InterPro"/>
</dbReference>
<keyword evidence="5" id="KW-1185">Reference proteome</keyword>
<feature type="domain" description="Transposase IS116/IS110/IS902 C-terminal" evidence="3">
    <location>
        <begin position="212"/>
        <end position="291"/>
    </location>
</feature>
<protein>
    <submittedName>
        <fullName evidence="4">Transposase IS116/IS110/IS902 family protein</fullName>
    </submittedName>
</protein>
<evidence type="ECO:0000259" key="3">
    <source>
        <dbReference type="Pfam" id="PF02371"/>
    </source>
</evidence>
<sequence>MSEVAMIGIDLAKRVFQLHGACANGAVVFRKKLTRIQLLAFMSQQSTCVVAMEACATAHSWGREFEKLGHTVRLIAPNYVKPFVKRQKNDVADAEAIVEAALRPTMRFVELKSEAQQARAMLFRTRQMFVGQRTQTINALRGHLAEHGVVAPQGAIQVKRLADAVADETLGLPAGVRELAKVYLVQIEDLSAQIAALDRQMKGAAKEAEAARRAQTMPGVGPITALAIETFAPDLNCFRRGRDFAAWLGLVPKQTSTGGKPRLGKTSKMGQRDIRRLLISGAMAVLQAVERFGKPHNGWLISMLERKPRMLVAVALANKMARGLWAMVTKQEDYRNPATMA</sequence>
<evidence type="ECO:0000256" key="1">
    <source>
        <dbReference type="SAM" id="Coils"/>
    </source>
</evidence>
<dbReference type="Pfam" id="PF02371">
    <property type="entry name" value="Transposase_20"/>
    <property type="match status" value="1"/>
</dbReference>
<reference evidence="4 5" key="1">
    <citation type="submission" date="2017-07" db="EMBL/GenBank/DDBJ databases">
        <title>Genome Sequence of Sulfitobacter pseudonitzschiae Strain SMR1 Isolated from a culture of the Diatom Skeletonema marinoi.</title>
        <authorList>
            <person name="Topel M."/>
            <person name="Pinder M.I.M."/>
            <person name="Johansson O.N."/>
            <person name="Kourtchenko O."/>
            <person name="Godhe A."/>
            <person name="Clarke A.K."/>
        </authorList>
    </citation>
    <scope>NUCLEOTIDE SEQUENCE [LARGE SCALE GENOMIC DNA]</scope>
    <source>
        <strain evidence="4 5">SMR1</strain>
        <plasmid evidence="4 5">pSMR1-1</plasmid>
    </source>
</reference>
<gene>
    <name evidence="4" type="ORF">SULPSESMR1_05027</name>
</gene>
<proteinExistence type="predicted"/>
<dbReference type="KEGG" id="spse:SULPSESMR1_05027"/>
<dbReference type="Proteomes" id="UP000199754">
    <property type="component" value="Plasmid pSMR1-1"/>
</dbReference>
<dbReference type="EMBL" id="CP022416">
    <property type="protein sequence ID" value="ASM74717.1"/>
    <property type="molecule type" value="Genomic_DNA"/>
</dbReference>
<accession>A0A221K788</accession>
<feature type="coiled-coil region" evidence="1">
    <location>
        <begin position="180"/>
        <end position="214"/>
    </location>
</feature>
<feature type="domain" description="Transposase IS110-like N-terminal" evidence="2">
    <location>
        <begin position="7"/>
        <end position="146"/>
    </location>
</feature>
<dbReference type="OrthoDB" id="8261795at2"/>
<evidence type="ECO:0000313" key="5">
    <source>
        <dbReference type="Proteomes" id="UP000199754"/>
    </source>
</evidence>
<dbReference type="RefSeq" id="WP_089422730.1">
    <property type="nucleotide sequence ID" value="NZ_CP022416.1"/>
</dbReference>
<keyword evidence="4" id="KW-0614">Plasmid</keyword>
<evidence type="ECO:0000313" key="4">
    <source>
        <dbReference type="EMBL" id="ASM74717.1"/>
    </source>
</evidence>
<dbReference type="InterPro" id="IPR002525">
    <property type="entry name" value="Transp_IS110-like_N"/>
</dbReference>
<dbReference type="InterPro" id="IPR003346">
    <property type="entry name" value="Transposase_20"/>
</dbReference>
<dbReference type="PANTHER" id="PTHR33055:SF3">
    <property type="entry name" value="PUTATIVE TRANSPOSASE FOR IS117-RELATED"/>
    <property type="match status" value="1"/>
</dbReference>